<evidence type="ECO:0000256" key="12">
    <source>
        <dbReference type="ARBA" id="ARBA00023268"/>
    </source>
</evidence>
<evidence type="ECO:0000256" key="7">
    <source>
        <dbReference type="ARBA" id="ARBA00022801"/>
    </source>
</evidence>
<dbReference type="InterPro" id="IPR012319">
    <property type="entry name" value="FPG_cat"/>
</dbReference>
<evidence type="ECO:0000313" key="19">
    <source>
        <dbReference type="Proteomes" id="UP000660265"/>
    </source>
</evidence>
<evidence type="ECO:0000256" key="1">
    <source>
        <dbReference type="ARBA" id="ARBA00001668"/>
    </source>
</evidence>
<dbReference type="PANTHER" id="PTHR22993:SF9">
    <property type="entry name" value="FORMAMIDOPYRIMIDINE-DNA GLYCOSYLASE"/>
    <property type="match status" value="1"/>
</dbReference>
<dbReference type="Pfam" id="PF06831">
    <property type="entry name" value="H2TH"/>
    <property type="match status" value="1"/>
</dbReference>
<keyword evidence="19" id="KW-1185">Reference proteome</keyword>
<evidence type="ECO:0000256" key="2">
    <source>
        <dbReference type="ARBA" id="ARBA00001947"/>
    </source>
</evidence>
<keyword evidence="12" id="KW-0511">Multifunctional enzyme</keyword>
<dbReference type="InterPro" id="IPR010663">
    <property type="entry name" value="Znf_FPG/IleRS"/>
</dbReference>
<dbReference type="InterPro" id="IPR035937">
    <property type="entry name" value="FPG_N"/>
</dbReference>
<evidence type="ECO:0000256" key="5">
    <source>
        <dbReference type="ARBA" id="ARBA00022763"/>
    </source>
</evidence>
<dbReference type="Gene3D" id="1.10.8.50">
    <property type="match status" value="1"/>
</dbReference>
<feature type="domain" description="Formamidopyrimidine-DNA glycosylase catalytic" evidence="17">
    <location>
        <begin position="5"/>
        <end position="117"/>
    </location>
</feature>
<protein>
    <submittedName>
        <fullName evidence="18">Formamidopyrimidine-DNA glycosylase</fullName>
    </submittedName>
</protein>
<evidence type="ECO:0000256" key="15">
    <source>
        <dbReference type="PROSITE-ProRule" id="PRU00391"/>
    </source>
</evidence>
<keyword evidence="7" id="KW-0378">Hydrolase</keyword>
<keyword evidence="8" id="KW-0862">Zinc</keyword>
<keyword evidence="9" id="KW-0238">DNA-binding</keyword>
<dbReference type="CDD" id="cd08966">
    <property type="entry name" value="EcFpg-like_N"/>
    <property type="match status" value="1"/>
</dbReference>
<dbReference type="SMART" id="SM00898">
    <property type="entry name" value="Fapy_DNA_glyco"/>
    <property type="match status" value="1"/>
</dbReference>
<dbReference type="PANTHER" id="PTHR22993">
    <property type="entry name" value="FORMAMIDOPYRIMIDINE-DNA GLYCOSYLASE"/>
    <property type="match status" value="1"/>
</dbReference>
<evidence type="ECO:0000256" key="6">
    <source>
        <dbReference type="ARBA" id="ARBA00022771"/>
    </source>
</evidence>
<comment type="cofactor">
    <cofactor evidence="2">
        <name>Zn(2+)</name>
        <dbReference type="ChEBI" id="CHEBI:29105"/>
    </cofactor>
</comment>
<accession>A0ABQ2EVW5</accession>
<dbReference type="PROSITE" id="PS51066">
    <property type="entry name" value="ZF_FPG_2"/>
    <property type="match status" value="1"/>
</dbReference>
<dbReference type="InterPro" id="IPR015886">
    <property type="entry name" value="H2TH_FPG"/>
</dbReference>
<evidence type="ECO:0000256" key="14">
    <source>
        <dbReference type="ARBA" id="ARBA00044632"/>
    </source>
</evidence>
<evidence type="ECO:0000256" key="10">
    <source>
        <dbReference type="ARBA" id="ARBA00023204"/>
    </source>
</evidence>
<evidence type="ECO:0000256" key="8">
    <source>
        <dbReference type="ARBA" id="ARBA00022833"/>
    </source>
</evidence>
<dbReference type="Gene3D" id="3.20.190.10">
    <property type="entry name" value="MutM-like, N-terminal"/>
    <property type="match status" value="1"/>
</dbReference>
<name>A0ABQ2EVW5_9ACTN</name>
<keyword evidence="5" id="KW-0227">DNA damage</keyword>
<evidence type="ECO:0000256" key="4">
    <source>
        <dbReference type="ARBA" id="ARBA00022723"/>
    </source>
</evidence>
<dbReference type="SUPFAM" id="SSF57716">
    <property type="entry name" value="Glucocorticoid receptor-like (DNA-binding domain)"/>
    <property type="match status" value="1"/>
</dbReference>
<dbReference type="SMART" id="SM01232">
    <property type="entry name" value="H2TH"/>
    <property type="match status" value="1"/>
</dbReference>
<dbReference type="InterPro" id="IPR015887">
    <property type="entry name" value="DNA_glyclase_Znf_dom_DNA_BS"/>
</dbReference>
<keyword evidence="10" id="KW-0234">DNA repair</keyword>
<dbReference type="Pfam" id="PF06827">
    <property type="entry name" value="zf-FPG_IleRS"/>
    <property type="match status" value="1"/>
</dbReference>
<comment type="catalytic activity">
    <reaction evidence="1">
        <text>Hydrolysis of DNA containing ring-opened 7-methylguanine residues, releasing 2,6-diamino-4-hydroxy-5-(N-methyl)formamidopyrimidine.</text>
        <dbReference type="EC" id="3.2.2.23"/>
    </reaction>
</comment>
<evidence type="ECO:0000256" key="13">
    <source>
        <dbReference type="ARBA" id="ARBA00023295"/>
    </source>
</evidence>
<dbReference type="SUPFAM" id="SSF81624">
    <property type="entry name" value="N-terminal domain of MutM-like DNA repair proteins"/>
    <property type="match status" value="1"/>
</dbReference>
<dbReference type="InterPro" id="IPR010979">
    <property type="entry name" value="Ribosomal_uS13-like_H2TH"/>
</dbReference>
<evidence type="ECO:0000259" key="17">
    <source>
        <dbReference type="PROSITE" id="PS51068"/>
    </source>
</evidence>
<keyword evidence="6 15" id="KW-0863">Zinc-finger</keyword>
<evidence type="ECO:0000256" key="9">
    <source>
        <dbReference type="ARBA" id="ARBA00023125"/>
    </source>
</evidence>
<dbReference type="SUPFAM" id="SSF46946">
    <property type="entry name" value="S13-like H2TH domain"/>
    <property type="match status" value="1"/>
</dbReference>
<keyword evidence="11" id="KW-0456">Lyase</keyword>
<evidence type="ECO:0000256" key="3">
    <source>
        <dbReference type="ARBA" id="ARBA00009409"/>
    </source>
</evidence>
<dbReference type="Proteomes" id="UP000660265">
    <property type="component" value="Unassembled WGS sequence"/>
</dbReference>
<dbReference type="PROSITE" id="PS51068">
    <property type="entry name" value="FPG_CAT"/>
    <property type="match status" value="1"/>
</dbReference>
<sequence>MSGLPELPDVEAFRKVLVSCAVGRRIERVEVYDTGVLHGVSGRGLRRDLEGRRFAEPQRHGKWLLARTDGPTVLLHFGMTGQLLCSGPDDPLHRHDRVVFALTGDRQLRYRDQRKLKGLWLLDEPGVTRMLHDQGPDATEVTPTAFEALLSGRRGSVKQALLDQSALAGLGNLLVDEILWRSRLNPARKANGLTREEQDHLYTEMRRTLRSAIRAGRVPPRNTWLTGHRDAAGAPCPRCGESLHRGRIGGRGTVWCPRCQPEVS</sequence>
<dbReference type="InterPro" id="IPR000214">
    <property type="entry name" value="Znf_DNA_glyclase/AP_lyase"/>
</dbReference>
<dbReference type="Pfam" id="PF01149">
    <property type="entry name" value="Fapy_DNA_glyco"/>
    <property type="match status" value="1"/>
</dbReference>
<dbReference type="EMBL" id="BMMV01000036">
    <property type="protein sequence ID" value="GGK28036.1"/>
    <property type="molecule type" value="Genomic_DNA"/>
</dbReference>
<feature type="domain" description="FPG-type" evidence="16">
    <location>
        <begin position="227"/>
        <end position="261"/>
    </location>
</feature>
<evidence type="ECO:0000313" key="18">
    <source>
        <dbReference type="EMBL" id="GGK28036.1"/>
    </source>
</evidence>
<evidence type="ECO:0000256" key="11">
    <source>
        <dbReference type="ARBA" id="ARBA00023239"/>
    </source>
</evidence>
<proteinExistence type="inferred from homology"/>
<organism evidence="18 19">
    <name type="scientific">Streptomyces camponoticapitis</name>
    <dbReference type="NCBI Taxonomy" id="1616125"/>
    <lineage>
        <taxon>Bacteria</taxon>
        <taxon>Bacillati</taxon>
        <taxon>Actinomycetota</taxon>
        <taxon>Actinomycetes</taxon>
        <taxon>Kitasatosporales</taxon>
        <taxon>Streptomycetaceae</taxon>
        <taxon>Streptomyces</taxon>
    </lineage>
</organism>
<keyword evidence="13" id="KW-0326">Glycosidase</keyword>
<comment type="similarity">
    <text evidence="3">Belongs to the FPG family.</text>
</comment>
<evidence type="ECO:0000259" key="16">
    <source>
        <dbReference type="PROSITE" id="PS51066"/>
    </source>
</evidence>
<dbReference type="PROSITE" id="PS01242">
    <property type="entry name" value="ZF_FPG_1"/>
    <property type="match status" value="1"/>
</dbReference>
<keyword evidence="4" id="KW-0479">Metal-binding</keyword>
<comment type="catalytic activity">
    <reaction evidence="14">
        <text>2'-deoxyribonucleotide-(2'-deoxyribose 5'-phosphate)-2'-deoxyribonucleotide-DNA = a 3'-end 2'-deoxyribonucleotide-(2,3-dehydro-2,3-deoxyribose 5'-phosphate)-DNA + a 5'-end 5'-phospho-2'-deoxyribonucleoside-DNA + H(+)</text>
        <dbReference type="Rhea" id="RHEA:66592"/>
        <dbReference type="Rhea" id="RHEA-COMP:13180"/>
        <dbReference type="Rhea" id="RHEA-COMP:16897"/>
        <dbReference type="Rhea" id="RHEA-COMP:17067"/>
        <dbReference type="ChEBI" id="CHEBI:15378"/>
        <dbReference type="ChEBI" id="CHEBI:136412"/>
        <dbReference type="ChEBI" id="CHEBI:157695"/>
        <dbReference type="ChEBI" id="CHEBI:167181"/>
        <dbReference type="EC" id="4.2.99.18"/>
    </reaction>
</comment>
<gene>
    <name evidence="18" type="primary">mutM</name>
    <name evidence="18" type="ORF">GCM10011583_70050</name>
</gene>
<reference evidence="19" key="1">
    <citation type="journal article" date="2019" name="Int. J. Syst. Evol. Microbiol.">
        <title>The Global Catalogue of Microorganisms (GCM) 10K type strain sequencing project: providing services to taxonomists for standard genome sequencing and annotation.</title>
        <authorList>
            <consortium name="The Broad Institute Genomics Platform"/>
            <consortium name="The Broad Institute Genome Sequencing Center for Infectious Disease"/>
            <person name="Wu L."/>
            <person name="Ma J."/>
        </authorList>
    </citation>
    <scope>NUCLEOTIDE SEQUENCE [LARGE SCALE GENOMIC DNA]</scope>
    <source>
        <strain evidence="19">CGMCC 4.7275</strain>
    </source>
</reference>
<comment type="caution">
    <text evidence="18">The sequence shown here is derived from an EMBL/GenBank/DDBJ whole genome shotgun (WGS) entry which is preliminary data.</text>
</comment>